<dbReference type="EMBL" id="JACXXJ020000002">
    <property type="protein sequence ID" value="MBF2712902.1"/>
    <property type="molecule type" value="Genomic_DNA"/>
</dbReference>
<reference evidence="3 5" key="2">
    <citation type="submission" date="2019-11" db="EMBL/GenBank/DDBJ databases">
        <title>Whole-genome sequencing of Allorhizobium vitis.</title>
        <authorList>
            <person name="Gan H.M."/>
            <person name="Savka M.A."/>
        </authorList>
    </citation>
    <scope>NUCLEOTIDE SEQUENCE [LARGE SCALE GENOMIC DNA]</scope>
    <source>
        <strain evidence="3 5">AB4</strain>
    </source>
</reference>
<organism evidence="1 7">
    <name type="scientific">Agrobacterium vitis</name>
    <name type="common">Rhizobium vitis</name>
    <dbReference type="NCBI Taxonomy" id="373"/>
    <lineage>
        <taxon>Bacteria</taxon>
        <taxon>Pseudomonadati</taxon>
        <taxon>Pseudomonadota</taxon>
        <taxon>Alphaproteobacteria</taxon>
        <taxon>Hyphomicrobiales</taxon>
        <taxon>Rhizobiaceae</taxon>
        <taxon>Rhizobium/Agrobacterium group</taxon>
        <taxon>Agrobacterium</taxon>
    </lineage>
</organism>
<evidence type="ECO:0000313" key="5">
    <source>
        <dbReference type="Proteomes" id="UP000175993"/>
    </source>
</evidence>
<dbReference type="EMBL" id="WPHM01000014">
    <property type="protein sequence ID" value="MUZ60159.1"/>
    <property type="molecule type" value="Genomic_DNA"/>
</dbReference>
<reference evidence="1 7" key="1">
    <citation type="submission" date="2018-08" db="EMBL/GenBank/DDBJ databases">
        <title>Genome sequencing of Agrobacterium vitis strain ICMP 10754.</title>
        <authorList>
            <person name="Visnovsky S.B."/>
            <person name="Pitman A.R."/>
        </authorList>
    </citation>
    <scope>NUCLEOTIDE SEQUENCE [LARGE SCALE GENOMIC DNA]</scope>
    <source>
        <strain evidence="1 7">ICMP 10754</strain>
    </source>
</reference>
<evidence type="ECO:0000313" key="7">
    <source>
        <dbReference type="Proteomes" id="UP000436911"/>
    </source>
</evidence>
<dbReference type="Proteomes" id="UP000436692">
    <property type="component" value="Unassembled WGS sequence"/>
</dbReference>
<dbReference type="GeneID" id="60684696"/>
<dbReference type="EMBL" id="QUSG01000018">
    <property type="protein sequence ID" value="KAA3522419.1"/>
    <property type="molecule type" value="Genomic_DNA"/>
</dbReference>
<evidence type="ECO:0000313" key="6">
    <source>
        <dbReference type="Proteomes" id="UP000436692"/>
    </source>
</evidence>
<name>A0A109CYF6_AGRVI</name>
<gene>
    <name evidence="3" type="ORF">BBI04_019895</name>
    <name evidence="1" type="ORF">DXT89_21690</name>
    <name evidence="4" type="ORF">GOZ95_22265</name>
    <name evidence="2" type="ORF">IEI95_001320</name>
</gene>
<dbReference type="Proteomes" id="UP000175993">
    <property type="component" value="Unassembled WGS sequence"/>
</dbReference>
<dbReference type="Proteomes" id="UP000436911">
    <property type="component" value="Unassembled WGS sequence"/>
</dbReference>
<reference evidence="4 6" key="3">
    <citation type="submission" date="2019-12" db="EMBL/GenBank/DDBJ databases">
        <title>Whole-genome sequencing of Allorhizobium vitis.</title>
        <authorList>
            <person name="Gan H.M."/>
            <person name="Szegedi E."/>
            <person name="Burr T."/>
            <person name="Savka M.A."/>
        </authorList>
    </citation>
    <scope>NUCLEOTIDE SEQUENCE [LARGE SCALE GENOMIC DNA]</scope>
    <source>
        <strain evidence="4 6">CG989</strain>
    </source>
</reference>
<protein>
    <submittedName>
        <fullName evidence="1">F-box domain-containing protein</fullName>
    </submittedName>
    <submittedName>
        <fullName evidence="2">Virulence protein</fullName>
    </submittedName>
</protein>
<dbReference type="RefSeq" id="WP_060716565.1">
    <property type="nucleotide sequence ID" value="NZ_CP055267.1"/>
</dbReference>
<evidence type="ECO:0000313" key="3">
    <source>
        <dbReference type="EMBL" id="MUP07051.1"/>
    </source>
</evidence>
<dbReference type="Proteomes" id="UP000655037">
    <property type="component" value="Unassembled WGS sequence"/>
</dbReference>
<evidence type="ECO:0000313" key="4">
    <source>
        <dbReference type="EMBL" id="MUZ60159.1"/>
    </source>
</evidence>
<dbReference type="EMBL" id="MBEV02000011">
    <property type="protein sequence ID" value="MUP07051.1"/>
    <property type="molecule type" value="Genomic_DNA"/>
</dbReference>
<keyword evidence="2" id="KW-0614">Plasmid</keyword>
<comment type="caution">
    <text evidence="1">The sequence shown here is derived from an EMBL/GenBank/DDBJ whole genome shotgun (WGS) entry which is preliminary data.</text>
</comment>
<sequence length="202" mass="22282">MRNSSLHDASGNDDAQVPHKTELLDLPDLVLTEVAKRLATDNPVESAENIANFSKSHRSTRDVVRTEPLEKFSSRLKILAPQAKLLCHAVRQAATLPDGEQLSEAQLLQMQNEVAIRPVLGVAYTHHDGQPGESLSGNDLNRKIENIPDLVFNVAEPIMFNEISATEVMAKVRPIARSIKEAHDDARAELMSVERPRGTRGL</sequence>
<dbReference type="OrthoDB" id="8292676at2"/>
<evidence type="ECO:0000313" key="2">
    <source>
        <dbReference type="EMBL" id="MBF2712902.1"/>
    </source>
</evidence>
<evidence type="ECO:0000313" key="1">
    <source>
        <dbReference type="EMBL" id="KAA3522419.1"/>
    </source>
</evidence>
<accession>A0A109CYF6</accession>
<reference evidence="2" key="4">
    <citation type="submission" date="2020-11" db="EMBL/GenBank/DDBJ databases">
        <title>Agrobacterium vitis strain K377 genome.</title>
        <authorList>
            <person name="Xi H."/>
        </authorList>
    </citation>
    <scope>NUCLEOTIDE SEQUENCE</scope>
    <source>
        <strain evidence="2">K377</strain>
        <plasmid evidence="2">unnamed2</plasmid>
    </source>
</reference>
<dbReference type="AlphaFoldDB" id="A0A109CYF6"/>
<proteinExistence type="predicted"/>
<geneLocation type="plasmid" evidence="2">
    <name>unnamed2</name>
</geneLocation>